<accession>N1QYP2</accession>
<reference evidence="1" key="1">
    <citation type="submission" date="2015-06" db="UniProtKB">
        <authorList>
            <consortium name="EnsemblPlants"/>
        </authorList>
    </citation>
    <scope>IDENTIFICATION</scope>
</reference>
<organism evidence="1">
    <name type="scientific">Aegilops tauschii</name>
    <name type="common">Tausch's goatgrass</name>
    <name type="synonym">Aegilops squarrosa</name>
    <dbReference type="NCBI Taxonomy" id="37682"/>
    <lineage>
        <taxon>Eukaryota</taxon>
        <taxon>Viridiplantae</taxon>
        <taxon>Streptophyta</taxon>
        <taxon>Embryophyta</taxon>
        <taxon>Tracheophyta</taxon>
        <taxon>Spermatophyta</taxon>
        <taxon>Magnoliopsida</taxon>
        <taxon>Liliopsida</taxon>
        <taxon>Poales</taxon>
        <taxon>Poaceae</taxon>
        <taxon>BOP clade</taxon>
        <taxon>Pooideae</taxon>
        <taxon>Triticodae</taxon>
        <taxon>Triticeae</taxon>
        <taxon>Triticinae</taxon>
        <taxon>Aegilops</taxon>
    </lineage>
</organism>
<sequence>MQRGGAIGGVANAGHMGKRRDRLLDTWGKARIARHTWMERLEGVYVGDGLREGLREMA</sequence>
<protein>
    <submittedName>
        <fullName evidence="1">Uncharacterized protein</fullName>
    </submittedName>
</protein>
<evidence type="ECO:0000313" key="1">
    <source>
        <dbReference type="EnsemblPlants" id="EMT13962"/>
    </source>
</evidence>
<name>N1QYP2_AEGTA</name>
<dbReference type="EnsemblPlants" id="EMT13962">
    <property type="protein sequence ID" value="EMT13962"/>
    <property type="gene ID" value="F775_09590"/>
</dbReference>
<proteinExistence type="predicted"/>
<dbReference type="AlphaFoldDB" id="N1QYP2"/>